<name>A0ABP3UNG4_9CLOT</name>
<sequence>MINANRTKEVRSHIRQMIDIFIVKNALDENNSILYDDIDLKITNKEKSYLLENLIKDDFVIVKEDDSFWFDKTKWDKEVKDISNKYMFILIAPIIITTMLIYIIGKFF</sequence>
<evidence type="ECO:0000313" key="3">
    <source>
        <dbReference type="Proteomes" id="UP001501510"/>
    </source>
</evidence>
<comment type="caution">
    <text evidence="2">The sequence shown here is derived from an EMBL/GenBank/DDBJ whole genome shotgun (WGS) entry which is preliminary data.</text>
</comment>
<organism evidence="2 3">
    <name type="scientific">Clostridium oceanicum</name>
    <dbReference type="NCBI Taxonomy" id="1543"/>
    <lineage>
        <taxon>Bacteria</taxon>
        <taxon>Bacillati</taxon>
        <taxon>Bacillota</taxon>
        <taxon>Clostridia</taxon>
        <taxon>Eubacteriales</taxon>
        <taxon>Clostridiaceae</taxon>
        <taxon>Clostridium</taxon>
    </lineage>
</organism>
<dbReference type="EMBL" id="BAAACG010000008">
    <property type="protein sequence ID" value="GAA0737617.1"/>
    <property type="molecule type" value="Genomic_DNA"/>
</dbReference>
<evidence type="ECO:0000256" key="1">
    <source>
        <dbReference type="SAM" id="Phobius"/>
    </source>
</evidence>
<gene>
    <name evidence="2" type="ORF">GCM10008906_13980</name>
</gene>
<accession>A0ABP3UNG4</accession>
<reference evidence="3" key="1">
    <citation type="journal article" date="2019" name="Int. J. Syst. Evol. Microbiol.">
        <title>The Global Catalogue of Microorganisms (GCM) 10K type strain sequencing project: providing services to taxonomists for standard genome sequencing and annotation.</title>
        <authorList>
            <consortium name="The Broad Institute Genomics Platform"/>
            <consortium name="The Broad Institute Genome Sequencing Center for Infectious Disease"/>
            <person name="Wu L."/>
            <person name="Ma J."/>
        </authorList>
    </citation>
    <scope>NUCLEOTIDE SEQUENCE [LARGE SCALE GENOMIC DNA]</scope>
    <source>
        <strain evidence="3">JCM 1407</strain>
    </source>
</reference>
<proteinExistence type="predicted"/>
<feature type="transmembrane region" description="Helical" evidence="1">
    <location>
        <begin position="86"/>
        <end position="105"/>
    </location>
</feature>
<keyword evidence="1" id="KW-0472">Membrane</keyword>
<dbReference type="RefSeq" id="WP_343760254.1">
    <property type="nucleotide sequence ID" value="NZ_BAAACG010000008.1"/>
</dbReference>
<dbReference type="Proteomes" id="UP001501510">
    <property type="component" value="Unassembled WGS sequence"/>
</dbReference>
<keyword evidence="3" id="KW-1185">Reference proteome</keyword>
<keyword evidence="1" id="KW-0812">Transmembrane</keyword>
<evidence type="ECO:0000313" key="2">
    <source>
        <dbReference type="EMBL" id="GAA0737617.1"/>
    </source>
</evidence>
<protein>
    <submittedName>
        <fullName evidence="2">Uncharacterized protein</fullName>
    </submittedName>
</protein>
<keyword evidence="1" id="KW-1133">Transmembrane helix</keyword>